<keyword evidence="3" id="KW-1185">Reference proteome</keyword>
<evidence type="ECO:0000313" key="3">
    <source>
        <dbReference type="Proteomes" id="UP001501710"/>
    </source>
</evidence>
<gene>
    <name evidence="2" type="ORF">GCM10022254_55830</name>
</gene>
<organism evidence="2 3">
    <name type="scientific">Actinomadura meridiana</name>
    <dbReference type="NCBI Taxonomy" id="559626"/>
    <lineage>
        <taxon>Bacteria</taxon>
        <taxon>Bacillati</taxon>
        <taxon>Actinomycetota</taxon>
        <taxon>Actinomycetes</taxon>
        <taxon>Streptosporangiales</taxon>
        <taxon>Thermomonosporaceae</taxon>
        <taxon>Actinomadura</taxon>
    </lineage>
</organism>
<evidence type="ECO:0000259" key="1">
    <source>
        <dbReference type="Pfam" id="PF12728"/>
    </source>
</evidence>
<accession>A0ABP8CGA1</accession>
<evidence type="ECO:0000313" key="2">
    <source>
        <dbReference type="EMBL" id="GAA4238719.1"/>
    </source>
</evidence>
<dbReference type="Proteomes" id="UP001501710">
    <property type="component" value="Unassembled WGS sequence"/>
</dbReference>
<feature type="domain" description="Helix-turn-helix" evidence="1">
    <location>
        <begin position="4"/>
        <end position="57"/>
    </location>
</feature>
<comment type="caution">
    <text evidence="2">The sequence shown here is derived from an EMBL/GenBank/DDBJ whole genome shotgun (WGS) entry which is preliminary data.</text>
</comment>
<dbReference type="Pfam" id="PF12728">
    <property type="entry name" value="HTH_17"/>
    <property type="match status" value="1"/>
</dbReference>
<dbReference type="InterPro" id="IPR041657">
    <property type="entry name" value="HTH_17"/>
</dbReference>
<dbReference type="SUPFAM" id="SSF46955">
    <property type="entry name" value="Putative DNA-binding domain"/>
    <property type="match status" value="1"/>
</dbReference>
<dbReference type="RefSeq" id="WP_344902316.1">
    <property type="nucleotide sequence ID" value="NZ_BAABAS010000020.1"/>
</dbReference>
<proteinExistence type="predicted"/>
<dbReference type="Gene3D" id="1.10.1660.10">
    <property type="match status" value="1"/>
</dbReference>
<reference evidence="3" key="1">
    <citation type="journal article" date="2019" name="Int. J. Syst. Evol. Microbiol.">
        <title>The Global Catalogue of Microorganisms (GCM) 10K type strain sequencing project: providing services to taxonomists for standard genome sequencing and annotation.</title>
        <authorList>
            <consortium name="The Broad Institute Genomics Platform"/>
            <consortium name="The Broad Institute Genome Sequencing Center for Infectious Disease"/>
            <person name="Wu L."/>
            <person name="Ma J."/>
        </authorList>
    </citation>
    <scope>NUCLEOTIDE SEQUENCE [LARGE SCALE GENOMIC DNA]</scope>
    <source>
        <strain evidence="3">JCM 17440</strain>
    </source>
</reference>
<sequence>MVQYLTKAEVAERLGVSEYTVGRYIRKGLLTAMKTTDTQQGAVRVTVASYEAYVARHTVSPKRAR</sequence>
<dbReference type="InterPro" id="IPR009061">
    <property type="entry name" value="DNA-bd_dom_put_sf"/>
</dbReference>
<dbReference type="EMBL" id="BAABAS010000020">
    <property type="protein sequence ID" value="GAA4238719.1"/>
    <property type="molecule type" value="Genomic_DNA"/>
</dbReference>
<name>A0ABP8CGA1_9ACTN</name>
<protein>
    <recommendedName>
        <fullName evidence="1">Helix-turn-helix domain-containing protein</fullName>
    </recommendedName>
</protein>